<dbReference type="InterPro" id="IPR011701">
    <property type="entry name" value="MFS"/>
</dbReference>
<dbReference type="EMBL" id="RBXT01000001">
    <property type="protein sequence ID" value="RKT80009.1"/>
    <property type="molecule type" value="Genomic_DNA"/>
</dbReference>
<evidence type="ECO:0000256" key="6">
    <source>
        <dbReference type="SAM" id="Phobius"/>
    </source>
</evidence>
<dbReference type="Pfam" id="PF07690">
    <property type="entry name" value="MFS_1"/>
    <property type="match status" value="1"/>
</dbReference>
<accession>A0A495Y2N0</accession>
<dbReference type="Proteomes" id="UP000278440">
    <property type="component" value="Unassembled WGS sequence"/>
</dbReference>
<feature type="transmembrane region" description="Helical" evidence="6">
    <location>
        <begin position="418"/>
        <end position="438"/>
    </location>
</feature>
<evidence type="ECO:0000256" key="1">
    <source>
        <dbReference type="ARBA" id="ARBA00004651"/>
    </source>
</evidence>
<dbReference type="InterPro" id="IPR020846">
    <property type="entry name" value="MFS_dom"/>
</dbReference>
<dbReference type="RefSeq" id="WP_245963722.1">
    <property type="nucleotide sequence ID" value="NZ_RBXT01000001.1"/>
</dbReference>
<proteinExistence type="predicted"/>
<keyword evidence="2 6" id="KW-0812">Transmembrane</keyword>
<evidence type="ECO:0000256" key="5">
    <source>
        <dbReference type="SAM" id="MobiDB-lite"/>
    </source>
</evidence>
<feature type="compositionally biased region" description="Low complexity" evidence="5">
    <location>
        <begin position="248"/>
        <end position="259"/>
    </location>
</feature>
<organism evidence="8 9">
    <name type="scientific">Terracoccus luteus</name>
    <dbReference type="NCBI Taxonomy" id="53356"/>
    <lineage>
        <taxon>Bacteria</taxon>
        <taxon>Bacillati</taxon>
        <taxon>Actinomycetota</taxon>
        <taxon>Actinomycetes</taxon>
        <taxon>Micrococcales</taxon>
        <taxon>Intrasporangiaceae</taxon>
        <taxon>Terracoccus</taxon>
    </lineage>
</organism>
<dbReference type="SUPFAM" id="SSF103473">
    <property type="entry name" value="MFS general substrate transporter"/>
    <property type="match status" value="1"/>
</dbReference>
<evidence type="ECO:0000259" key="7">
    <source>
        <dbReference type="PROSITE" id="PS50850"/>
    </source>
</evidence>
<feature type="transmembrane region" description="Helical" evidence="6">
    <location>
        <begin position="95"/>
        <end position="124"/>
    </location>
</feature>
<evidence type="ECO:0000313" key="8">
    <source>
        <dbReference type="EMBL" id="RKT80009.1"/>
    </source>
</evidence>
<name>A0A495Y2N0_9MICO</name>
<keyword evidence="9" id="KW-1185">Reference proteome</keyword>
<feature type="transmembrane region" description="Helical" evidence="6">
    <location>
        <begin position="382"/>
        <end position="406"/>
    </location>
</feature>
<comment type="caution">
    <text evidence="8">The sequence shown here is derived from an EMBL/GenBank/DDBJ whole genome shotgun (WGS) entry which is preliminary data.</text>
</comment>
<feature type="transmembrane region" description="Helical" evidence="6">
    <location>
        <begin position="444"/>
        <end position="462"/>
    </location>
</feature>
<feature type="transmembrane region" description="Helical" evidence="6">
    <location>
        <begin position="62"/>
        <end position="83"/>
    </location>
</feature>
<feature type="transmembrane region" description="Helical" evidence="6">
    <location>
        <begin position="185"/>
        <end position="206"/>
    </location>
</feature>
<evidence type="ECO:0000256" key="2">
    <source>
        <dbReference type="ARBA" id="ARBA00022692"/>
    </source>
</evidence>
<feature type="transmembrane region" description="Helical" evidence="6">
    <location>
        <begin position="293"/>
        <end position="314"/>
    </location>
</feature>
<dbReference type="PANTHER" id="PTHR23534">
    <property type="entry name" value="MFS PERMEASE"/>
    <property type="match status" value="1"/>
</dbReference>
<feature type="region of interest" description="Disordered" evidence="5">
    <location>
        <begin position="248"/>
        <end position="278"/>
    </location>
</feature>
<dbReference type="Gene3D" id="1.20.1250.20">
    <property type="entry name" value="MFS general substrate transporter like domains"/>
    <property type="match status" value="1"/>
</dbReference>
<gene>
    <name evidence="8" type="ORF">DFJ68_3488</name>
</gene>
<dbReference type="InterPro" id="IPR036259">
    <property type="entry name" value="MFS_trans_sf"/>
</dbReference>
<feature type="transmembrane region" description="Helical" evidence="6">
    <location>
        <begin position="326"/>
        <end position="348"/>
    </location>
</feature>
<sequence length="474" mass="47356">MTTGRALHEQAGAVTGRAAVQRRTVRVLVLSQVLSGLGMASGIAVGVLLAEQLSGSASLAGFGTTFQVLGGALISIPVARLMAARGRRPGLQLGYLLALLGAALVVVAAVAGSFVLLLLGMLLFGGGTSGNGQARYAAADLAAEGRRGRDLSVVVWATTIGSVLGPNLVGPGRAFATAVGLPPLAGSYVFALVGFVLAWLVINRLLRPDPLLVSRRLECEGRVATAAAAPDASRPASGVVDPVTEATAAAEGPAAPALASTRTGGTSDPDPDDHDGSLTRGLRVVRANPTARLGLLTTALGHLVMVSVMVMTPLHMSHGDADLEVIGFVISMHIVGMYALSPVVGLAVDRVGGRPVAVTGGVVLALAGVLASRAHLGWSGLLLAALVLLGLGWSCTLVSGSTLLTSSVGASERPAVQGLSELVMGLAGAGGGAVAGVVVGRFGYASLATSAALVGVVVVALVTTTHRSRLRPAV</sequence>
<feature type="domain" description="Major facilitator superfamily (MFS) profile" evidence="7">
    <location>
        <begin position="24"/>
        <end position="467"/>
    </location>
</feature>
<dbReference type="AlphaFoldDB" id="A0A495Y2N0"/>
<feature type="transmembrane region" description="Helical" evidence="6">
    <location>
        <begin position="27"/>
        <end position="50"/>
    </location>
</feature>
<dbReference type="PROSITE" id="PS50850">
    <property type="entry name" value="MFS"/>
    <property type="match status" value="1"/>
</dbReference>
<reference evidence="8 9" key="1">
    <citation type="submission" date="2018-10" db="EMBL/GenBank/DDBJ databases">
        <title>Sequencing the genomes of 1000 actinobacteria strains.</title>
        <authorList>
            <person name="Klenk H.-P."/>
        </authorList>
    </citation>
    <scope>NUCLEOTIDE SEQUENCE [LARGE SCALE GENOMIC DNA]</scope>
    <source>
        <strain evidence="8 9">DSM 44267</strain>
    </source>
</reference>
<dbReference type="PANTHER" id="PTHR23534:SF1">
    <property type="entry name" value="MAJOR FACILITATOR SUPERFAMILY PROTEIN"/>
    <property type="match status" value="1"/>
</dbReference>
<evidence type="ECO:0000313" key="9">
    <source>
        <dbReference type="Proteomes" id="UP000278440"/>
    </source>
</evidence>
<feature type="transmembrane region" description="Helical" evidence="6">
    <location>
        <begin position="355"/>
        <end position="376"/>
    </location>
</feature>
<dbReference type="GO" id="GO:0005886">
    <property type="term" value="C:plasma membrane"/>
    <property type="evidence" value="ECO:0007669"/>
    <property type="project" value="UniProtKB-SubCell"/>
</dbReference>
<evidence type="ECO:0000256" key="3">
    <source>
        <dbReference type="ARBA" id="ARBA00022989"/>
    </source>
</evidence>
<comment type="subcellular location">
    <subcellularLocation>
        <location evidence="1">Cell membrane</location>
        <topology evidence="1">Multi-pass membrane protein</topology>
    </subcellularLocation>
</comment>
<keyword evidence="4 6" id="KW-0472">Membrane</keyword>
<keyword evidence="3 6" id="KW-1133">Transmembrane helix</keyword>
<evidence type="ECO:0000256" key="4">
    <source>
        <dbReference type="ARBA" id="ARBA00023136"/>
    </source>
</evidence>
<dbReference type="GO" id="GO:0022857">
    <property type="term" value="F:transmembrane transporter activity"/>
    <property type="evidence" value="ECO:0007669"/>
    <property type="project" value="InterPro"/>
</dbReference>
<protein>
    <submittedName>
        <fullName evidence="8">MFS transporter</fullName>
    </submittedName>
</protein>